<protein>
    <submittedName>
        <fullName evidence="1">Uncharacterized protein</fullName>
    </submittedName>
</protein>
<organism evidence="1 2">
    <name type="scientific">Lasiodiplodia mahajangana</name>
    <dbReference type="NCBI Taxonomy" id="1108764"/>
    <lineage>
        <taxon>Eukaryota</taxon>
        <taxon>Fungi</taxon>
        <taxon>Dikarya</taxon>
        <taxon>Ascomycota</taxon>
        <taxon>Pezizomycotina</taxon>
        <taxon>Dothideomycetes</taxon>
        <taxon>Dothideomycetes incertae sedis</taxon>
        <taxon>Botryosphaeriales</taxon>
        <taxon>Botryosphaeriaceae</taxon>
        <taxon>Lasiodiplodia</taxon>
    </lineage>
</organism>
<sequence length="442" mass="49138">MAGSDATGRWRYLDRIRRNPGPFNQDSDFSEEAVEAIDQAKILVIGAGGLGCEILKDLALSGFKNIHVIDMDTIDISNLNRQFLFRKDDVGKHKAEVAAAFVEKRVKGVRITPHNCRIQDFDEDFYMQFQIVVCGLDSIEARRWINATLVNMVDMENQDSLKPLIDGGTEGKHTGFKGQTRVIFPTLTPCIECQLDLYTPRAAVPLCTLATIPRQPEHCIEWAHIIAWDQEKPFPELDKDDPEHITWLYQKASARAREFGITGVTYSLTQGVVKNIIPAIASTNAIIAASCCNEALKIATTAAPALGFEDSYMMYSGDEGIYTSTFKYDKKPDCAVCGDVAKPLRVDPGITLRELLESFAMQADLQLKKPSIRADDKTLYMQFPPSIEEQTRPNLDKTLKVDLGLDVGHEIVVTDPAFPALTFRLEGPFQVTSVYVASAKTP</sequence>
<dbReference type="EMBL" id="JAPUUL010001308">
    <property type="protein sequence ID" value="KAJ8127762.1"/>
    <property type="molecule type" value="Genomic_DNA"/>
</dbReference>
<accession>A0ACC2JJQ4</accession>
<evidence type="ECO:0000313" key="2">
    <source>
        <dbReference type="Proteomes" id="UP001153332"/>
    </source>
</evidence>
<gene>
    <name evidence="1" type="ORF">O1611_g5875</name>
</gene>
<reference evidence="1" key="1">
    <citation type="submission" date="2022-12" db="EMBL/GenBank/DDBJ databases">
        <title>Genome Sequence of Lasiodiplodia mahajangana.</title>
        <authorList>
            <person name="Buettner E."/>
        </authorList>
    </citation>
    <scope>NUCLEOTIDE SEQUENCE</scope>
    <source>
        <strain evidence="1">VT137</strain>
    </source>
</reference>
<comment type="caution">
    <text evidence="1">The sequence shown here is derived from an EMBL/GenBank/DDBJ whole genome shotgun (WGS) entry which is preliminary data.</text>
</comment>
<proteinExistence type="predicted"/>
<keyword evidence="2" id="KW-1185">Reference proteome</keyword>
<name>A0ACC2JJQ4_9PEZI</name>
<dbReference type="Proteomes" id="UP001153332">
    <property type="component" value="Unassembled WGS sequence"/>
</dbReference>
<evidence type="ECO:0000313" key="1">
    <source>
        <dbReference type="EMBL" id="KAJ8127762.1"/>
    </source>
</evidence>